<evidence type="ECO:0000313" key="9">
    <source>
        <dbReference type="Proteomes" id="UP000198519"/>
    </source>
</evidence>
<feature type="compositionally biased region" description="Low complexity" evidence="6">
    <location>
        <begin position="505"/>
        <end position="514"/>
    </location>
</feature>
<evidence type="ECO:0000256" key="4">
    <source>
        <dbReference type="ARBA" id="ARBA00022989"/>
    </source>
</evidence>
<dbReference type="InterPro" id="IPR037272">
    <property type="entry name" value="SNS_sf"/>
</dbReference>
<feature type="transmembrane region" description="Helical" evidence="7">
    <location>
        <begin position="399"/>
        <end position="423"/>
    </location>
</feature>
<feature type="transmembrane region" description="Helical" evidence="7">
    <location>
        <begin position="195"/>
        <end position="212"/>
    </location>
</feature>
<feature type="transmembrane region" description="Helical" evidence="7">
    <location>
        <begin position="166"/>
        <end position="188"/>
    </location>
</feature>
<proteinExistence type="predicted"/>
<dbReference type="PANTHER" id="PTHR42948:SF1">
    <property type="entry name" value="TRANSPORTER"/>
    <property type="match status" value="1"/>
</dbReference>
<dbReference type="PROSITE" id="PS50267">
    <property type="entry name" value="NA_NEUROTRAN_SYMP_3"/>
    <property type="match status" value="1"/>
</dbReference>
<dbReference type="InterPro" id="IPR000175">
    <property type="entry name" value="Na/ntran_symport"/>
</dbReference>
<keyword evidence="2" id="KW-0813">Transport</keyword>
<dbReference type="SUPFAM" id="SSF161070">
    <property type="entry name" value="SNF-like"/>
    <property type="match status" value="1"/>
</dbReference>
<protein>
    <submittedName>
        <fullName evidence="8">Neurotransmitter:Na+ symporter, NSS family</fullName>
    </submittedName>
</protein>
<organism evidence="8 9">
    <name type="scientific">Marinobacter zhejiangensis</name>
    <dbReference type="NCBI Taxonomy" id="488535"/>
    <lineage>
        <taxon>Bacteria</taxon>
        <taxon>Pseudomonadati</taxon>
        <taxon>Pseudomonadota</taxon>
        <taxon>Gammaproteobacteria</taxon>
        <taxon>Pseudomonadales</taxon>
        <taxon>Marinobacteraceae</taxon>
        <taxon>Marinobacter</taxon>
    </lineage>
</organism>
<comment type="subcellular location">
    <subcellularLocation>
        <location evidence="1">Membrane</location>
        <topology evidence="1">Multi-pass membrane protein</topology>
    </subcellularLocation>
</comment>
<dbReference type="PRINTS" id="PR00176">
    <property type="entry name" value="NANEUSMPORT"/>
</dbReference>
<dbReference type="EMBL" id="FOUE01000001">
    <property type="protein sequence ID" value="SFL82808.1"/>
    <property type="molecule type" value="Genomic_DNA"/>
</dbReference>
<keyword evidence="9" id="KW-1185">Reference proteome</keyword>
<feature type="transmembrane region" description="Helical" evidence="7">
    <location>
        <begin position="325"/>
        <end position="346"/>
    </location>
</feature>
<feature type="transmembrane region" description="Helical" evidence="7">
    <location>
        <begin position="55"/>
        <end position="74"/>
    </location>
</feature>
<evidence type="ECO:0000256" key="6">
    <source>
        <dbReference type="SAM" id="MobiDB-lite"/>
    </source>
</evidence>
<dbReference type="Proteomes" id="UP000198519">
    <property type="component" value="Unassembled WGS sequence"/>
</dbReference>
<feature type="transmembrane region" description="Helical" evidence="7">
    <location>
        <begin position="366"/>
        <end position="387"/>
    </location>
</feature>
<evidence type="ECO:0000256" key="1">
    <source>
        <dbReference type="ARBA" id="ARBA00004141"/>
    </source>
</evidence>
<feature type="transmembrane region" description="Helical" evidence="7">
    <location>
        <begin position="271"/>
        <end position="294"/>
    </location>
</feature>
<sequence length="557" mass="60323">MAIHYQAGYGMRAPYETSIGSWTRRSTFFWAATGATVGFSNLWQFPYLAHKHGGGLFVLLYIACLLLVTLPLMLTEAAVGRHSRHGIVLTMDGFIRQGRLSRGWMWVGRFSVLAAFVVLSFTAVIGAICLAYVFFGALGTFTGQGEAEVVEVLANLVSDRNSYRQFMGWHGFFLLLVLWVSMQGVALGLERTLRVVVPGLYLTLLVFLGYSVSQGDLQASAGYLLSFRPEDLGWRSLQLALFHAFFTLGLGMGVWAVFGAYMAKTTPLKRAVFGVVLMDTLFAIVAGLAIYALVLPVSAGAGEQGFGLLFVALPLSLAEVPGSQFVIAAVYLMIVLVAWTTALALLEPLVGWFREWTGAPRGWSVTVIGVLVWLAGLATLFSFNIWSDVLLLGGSIFRWLELIASGLLIPLVSILLAVFVGWKLSHPVAFGLIGQAPWLISRIWFWVMRLVLPVVVAYIGVQYSIHSLNELCGDGEVRGVCQPINAIRSQPPVDELPALPDTPEVPEAPGAPAEDSGPGVWPPEAPAAGQSPAPEGAEPPAGDKGQQREREILYHSA</sequence>
<keyword evidence="5 7" id="KW-0472">Membrane</keyword>
<dbReference type="NCBIfam" id="NF037979">
    <property type="entry name" value="Na_transp"/>
    <property type="match status" value="1"/>
</dbReference>
<keyword evidence="4 7" id="KW-1133">Transmembrane helix</keyword>
<dbReference type="InterPro" id="IPR047218">
    <property type="entry name" value="YocR/YhdH-like"/>
</dbReference>
<feature type="compositionally biased region" description="Low complexity" evidence="6">
    <location>
        <begin position="526"/>
        <end position="542"/>
    </location>
</feature>
<keyword evidence="3 7" id="KW-0812">Transmembrane</keyword>
<evidence type="ECO:0000313" key="8">
    <source>
        <dbReference type="EMBL" id="SFL82808.1"/>
    </source>
</evidence>
<feature type="compositionally biased region" description="Basic and acidic residues" evidence="6">
    <location>
        <begin position="545"/>
        <end position="557"/>
    </location>
</feature>
<dbReference type="STRING" id="488535.SAMN04487963_0112"/>
<dbReference type="Pfam" id="PF00209">
    <property type="entry name" value="SNF"/>
    <property type="match status" value="1"/>
</dbReference>
<feature type="transmembrane region" description="Helical" evidence="7">
    <location>
        <begin position="28"/>
        <end position="49"/>
    </location>
</feature>
<feature type="region of interest" description="Disordered" evidence="6">
    <location>
        <begin position="491"/>
        <end position="557"/>
    </location>
</feature>
<evidence type="ECO:0000256" key="7">
    <source>
        <dbReference type="SAM" id="Phobius"/>
    </source>
</evidence>
<feature type="transmembrane region" description="Helical" evidence="7">
    <location>
        <begin position="443"/>
        <end position="461"/>
    </location>
</feature>
<evidence type="ECO:0000256" key="2">
    <source>
        <dbReference type="ARBA" id="ARBA00022448"/>
    </source>
</evidence>
<dbReference type="AlphaFoldDB" id="A0A1I4KVN8"/>
<dbReference type="CDD" id="cd10336">
    <property type="entry name" value="SLC6sbd_Tyt1-Like"/>
    <property type="match status" value="1"/>
</dbReference>
<dbReference type="GO" id="GO:0016020">
    <property type="term" value="C:membrane"/>
    <property type="evidence" value="ECO:0007669"/>
    <property type="project" value="UniProtKB-SubCell"/>
</dbReference>
<gene>
    <name evidence="8" type="ORF">SAMN04487963_0112</name>
</gene>
<accession>A0A1I4KVN8</accession>
<feature type="transmembrane region" description="Helical" evidence="7">
    <location>
        <begin position="106"/>
        <end position="135"/>
    </location>
</feature>
<reference evidence="9" key="1">
    <citation type="submission" date="2016-10" db="EMBL/GenBank/DDBJ databases">
        <authorList>
            <person name="Varghese N."/>
            <person name="Submissions S."/>
        </authorList>
    </citation>
    <scope>NUCLEOTIDE SEQUENCE [LARGE SCALE GENOMIC DNA]</scope>
    <source>
        <strain evidence="9">CGMCC 1.7061</strain>
    </source>
</reference>
<dbReference type="PANTHER" id="PTHR42948">
    <property type="entry name" value="TRANSPORTER"/>
    <property type="match status" value="1"/>
</dbReference>
<feature type="transmembrane region" description="Helical" evidence="7">
    <location>
        <begin position="232"/>
        <end position="259"/>
    </location>
</feature>
<evidence type="ECO:0000256" key="5">
    <source>
        <dbReference type="ARBA" id="ARBA00023136"/>
    </source>
</evidence>
<name>A0A1I4KVN8_9GAMM</name>
<evidence type="ECO:0000256" key="3">
    <source>
        <dbReference type="ARBA" id="ARBA00022692"/>
    </source>
</evidence>